<dbReference type="STRING" id="685588.A0A067TWY7"/>
<feature type="compositionally biased region" description="Low complexity" evidence="1">
    <location>
        <begin position="1"/>
        <end position="17"/>
    </location>
</feature>
<reference evidence="3" key="1">
    <citation type="journal article" date="2014" name="Proc. Natl. Acad. Sci. U.S.A.">
        <title>Extensive sampling of basidiomycete genomes demonstrates inadequacy of the white-rot/brown-rot paradigm for wood decay fungi.</title>
        <authorList>
            <person name="Riley R."/>
            <person name="Salamov A.A."/>
            <person name="Brown D.W."/>
            <person name="Nagy L.G."/>
            <person name="Floudas D."/>
            <person name="Held B.W."/>
            <person name="Levasseur A."/>
            <person name="Lombard V."/>
            <person name="Morin E."/>
            <person name="Otillar R."/>
            <person name="Lindquist E.A."/>
            <person name="Sun H."/>
            <person name="LaButti K.M."/>
            <person name="Schmutz J."/>
            <person name="Jabbour D."/>
            <person name="Luo H."/>
            <person name="Baker S.E."/>
            <person name="Pisabarro A.G."/>
            <person name="Walton J.D."/>
            <person name="Blanchette R.A."/>
            <person name="Henrissat B."/>
            <person name="Martin F."/>
            <person name="Cullen D."/>
            <person name="Hibbett D.S."/>
            <person name="Grigoriev I.V."/>
        </authorList>
    </citation>
    <scope>NUCLEOTIDE SEQUENCE [LARGE SCALE GENOMIC DNA]</scope>
    <source>
        <strain evidence="3">CBS 339.88</strain>
    </source>
</reference>
<proteinExistence type="predicted"/>
<feature type="region of interest" description="Disordered" evidence="1">
    <location>
        <begin position="1"/>
        <end position="43"/>
    </location>
</feature>
<organism evidence="2 3">
    <name type="scientific">Galerina marginata (strain CBS 339.88)</name>
    <dbReference type="NCBI Taxonomy" id="685588"/>
    <lineage>
        <taxon>Eukaryota</taxon>
        <taxon>Fungi</taxon>
        <taxon>Dikarya</taxon>
        <taxon>Basidiomycota</taxon>
        <taxon>Agaricomycotina</taxon>
        <taxon>Agaricomycetes</taxon>
        <taxon>Agaricomycetidae</taxon>
        <taxon>Agaricales</taxon>
        <taxon>Agaricineae</taxon>
        <taxon>Strophariaceae</taxon>
        <taxon>Galerina</taxon>
    </lineage>
</organism>
<feature type="compositionally biased region" description="Polar residues" evidence="1">
    <location>
        <begin position="255"/>
        <end position="271"/>
    </location>
</feature>
<feature type="region of interest" description="Disordered" evidence="1">
    <location>
        <begin position="173"/>
        <end position="280"/>
    </location>
</feature>
<gene>
    <name evidence="2" type="ORF">GALMADRAFT_713578</name>
</gene>
<feature type="compositionally biased region" description="Basic and acidic residues" evidence="1">
    <location>
        <begin position="33"/>
        <end position="43"/>
    </location>
</feature>
<protein>
    <submittedName>
        <fullName evidence="2">Uncharacterized protein</fullName>
    </submittedName>
</protein>
<dbReference type="OrthoDB" id="5392716at2759"/>
<sequence length="360" mass="39306">MSEGSSTTPSTSNNQNSEVQERGRNNNSLGKNQYKDRPSADDPHVATLLKDYHLKGITDSRILSKRLLEEYGVTLGHTSISRRRKKLGLWASRLTTADLSESAKRQLILDQMAKDPTGKFGATSVKQRIFQDTGLHLTRDYIRDAMKKLDPVGHAARGPAHVKEKRRKLQELRAASGSGGPSGDNSTHGDSSPQALQYPPDSSANSATSSQPLTQYPSSFHSADNGQDDIDADYSDHEGVHVPDEQQPPYPSRLPSDQSPDCSPGFPSNPSLILPLADPSSASMSSSSISVALGVLKETTPKMQELTRIIASLQLYGDQLDVEDRQILLKGLESAAFLERQLSRVLSSTRSQHYDPPHLV</sequence>
<feature type="compositionally biased region" description="Basic and acidic residues" evidence="1">
    <location>
        <begin position="234"/>
        <end position="244"/>
    </location>
</feature>
<name>A0A067TWY7_GALM3</name>
<dbReference type="Proteomes" id="UP000027222">
    <property type="component" value="Unassembled WGS sequence"/>
</dbReference>
<dbReference type="EMBL" id="KL142368">
    <property type="protein sequence ID" value="KDR84444.1"/>
    <property type="molecule type" value="Genomic_DNA"/>
</dbReference>
<dbReference type="HOGENOM" id="CLU_774024_0_0_1"/>
<accession>A0A067TWY7</accession>
<feature type="compositionally biased region" description="Polar residues" evidence="1">
    <location>
        <begin position="183"/>
        <end position="225"/>
    </location>
</feature>
<dbReference type="AlphaFoldDB" id="A0A067TWY7"/>
<evidence type="ECO:0000313" key="2">
    <source>
        <dbReference type="EMBL" id="KDR84444.1"/>
    </source>
</evidence>
<evidence type="ECO:0000313" key="3">
    <source>
        <dbReference type="Proteomes" id="UP000027222"/>
    </source>
</evidence>
<keyword evidence="3" id="KW-1185">Reference proteome</keyword>
<evidence type="ECO:0000256" key="1">
    <source>
        <dbReference type="SAM" id="MobiDB-lite"/>
    </source>
</evidence>